<organism evidence="2 3">
    <name type="scientific">Papaver nudicaule</name>
    <name type="common">Iceland poppy</name>
    <dbReference type="NCBI Taxonomy" id="74823"/>
    <lineage>
        <taxon>Eukaryota</taxon>
        <taxon>Viridiplantae</taxon>
        <taxon>Streptophyta</taxon>
        <taxon>Embryophyta</taxon>
        <taxon>Tracheophyta</taxon>
        <taxon>Spermatophyta</taxon>
        <taxon>Magnoliopsida</taxon>
        <taxon>Ranunculales</taxon>
        <taxon>Papaveraceae</taxon>
        <taxon>Papaveroideae</taxon>
        <taxon>Papaver</taxon>
    </lineage>
</organism>
<name>A0AA41VBR9_PAPNU</name>
<comment type="caution">
    <text evidence="2">The sequence shown here is derived from an EMBL/GenBank/DDBJ whole genome shotgun (WGS) entry which is preliminary data.</text>
</comment>
<dbReference type="InterPro" id="IPR013766">
    <property type="entry name" value="Thioredoxin_domain"/>
</dbReference>
<keyword evidence="3" id="KW-1185">Reference proteome</keyword>
<evidence type="ECO:0000313" key="2">
    <source>
        <dbReference type="EMBL" id="MCL7035118.1"/>
    </source>
</evidence>
<dbReference type="Gene3D" id="3.40.30.10">
    <property type="entry name" value="Glutaredoxin"/>
    <property type="match status" value="1"/>
</dbReference>
<feature type="domain" description="Thioredoxin" evidence="1">
    <location>
        <begin position="1"/>
        <end position="123"/>
    </location>
</feature>
<accession>A0AA41VBR9</accession>
<gene>
    <name evidence="2" type="ORF">MKW94_014587</name>
</gene>
<reference evidence="2" key="1">
    <citation type="submission" date="2022-03" db="EMBL/GenBank/DDBJ databases">
        <title>A functionally conserved STORR gene fusion in Papaver species that diverged 16.8 million years ago.</title>
        <authorList>
            <person name="Catania T."/>
        </authorList>
    </citation>
    <scope>NUCLEOTIDE SEQUENCE</scope>
    <source>
        <strain evidence="2">S-191538</strain>
    </source>
</reference>
<dbReference type="EMBL" id="JAJJMA010153314">
    <property type="protein sequence ID" value="MCL7035118.1"/>
    <property type="molecule type" value="Genomic_DNA"/>
</dbReference>
<dbReference type="PANTHER" id="PTHR10438:SF242">
    <property type="entry name" value="THIOREDOXIN-LIKE PROTEIN CXXS1"/>
    <property type="match status" value="1"/>
</dbReference>
<dbReference type="Proteomes" id="UP001177140">
    <property type="component" value="Unassembled WGS sequence"/>
</dbReference>
<dbReference type="InterPro" id="IPR036249">
    <property type="entry name" value="Thioredoxin-like_sf"/>
</dbReference>
<proteinExistence type="predicted"/>
<sequence>MEAAQGQQKLVQSRVMRVKSEESWNYFMTQSKTEGCPVAIHFAAEWCHPSVVMNPVFEEVAKNYEDILFLMVDVDEVRAVAKKMEVKAMPTFLMMKQGGGEVVDKVVGANAEEIRKRIDYFSQSIRSSK</sequence>
<dbReference type="SUPFAM" id="SSF52833">
    <property type="entry name" value="Thioredoxin-like"/>
    <property type="match status" value="1"/>
</dbReference>
<dbReference type="AlphaFoldDB" id="A0AA41VBR9"/>
<dbReference type="Pfam" id="PF00085">
    <property type="entry name" value="Thioredoxin"/>
    <property type="match status" value="1"/>
</dbReference>
<dbReference type="CDD" id="cd02947">
    <property type="entry name" value="TRX_family"/>
    <property type="match status" value="1"/>
</dbReference>
<evidence type="ECO:0000259" key="1">
    <source>
        <dbReference type="PROSITE" id="PS51352"/>
    </source>
</evidence>
<dbReference type="InterPro" id="IPR050620">
    <property type="entry name" value="Thioredoxin_H-type-like"/>
</dbReference>
<evidence type="ECO:0000313" key="3">
    <source>
        <dbReference type="Proteomes" id="UP001177140"/>
    </source>
</evidence>
<protein>
    <recommendedName>
        <fullName evidence="1">Thioredoxin domain-containing protein</fullName>
    </recommendedName>
</protein>
<dbReference type="PANTHER" id="PTHR10438">
    <property type="entry name" value="THIOREDOXIN"/>
    <property type="match status" value="1"/>
</dbReference>
<dbReference type="PROSITE" id="PS51352">
    <property type="entry name" value="THIOREDOXIN_2"/>
    <property type="match status" value="1"/>
</dbReference>